<feature type="signal peptide" evidence="1">
    <location>
        <begin position="1"/>
        <end position="18"/>
    </location>
</feature>
<dbReference type="AlphaFoldDB" id="A0A9J6BG50"/>
<evidence type="ECO:0000256" key="1">
    <source>
        <dbReference type="SAM" id="SignalP"/>
    </source>
</evidence>
<reference evidence="2" key="1">
    <citation type="submission" date="2021-03" db="EMBL/GenBank/DDBJ databases">
        <title>Chromosome level genome of the anhydrobiotic midge Polypedilum vanderplanki.</title>
        <authorList>
            <person name="Yoshida Y."/>
            <person name="Kikawada T."/>
            <person name="Gusev O."/>
        </authorList>
    </citation>
    <scope>NUCLEOTIDE SEQUENCE</scope>
    <source>
        <strain evidence="2">NIAS01</strain>
        <tissue evidence="2">Whole body or cell culture</tissue>
    </source>
</reference>
<protein>
    <submittedName>
        <fullName evidence="2">Uncharacterized protein</fullName>
    </submittedName>
</protein>
<feature type="chain" id="PRO_5039939112" evidence="1">
    <location>
        <begin position="19"/>
        <end position="165"/>
    </location>
</feature>
<proteinExistence type="predicted"/>
<keyword evidence="1" id="KW-0732">Signal</keyword>
<evidence type="ECO:0000313" key="2">
    <source>
        <dbReference type="EMBL" id="KAG5668575.1"/>
    </source>
</evidence>
<gene>
    <name evidence="2" type="ORF">PVAND_016512</name>
</gene>
<accession>A0A9J6BG50</accession>
<dbReference type="EMBL" id="JADBJN010000004">
    <property type="protein sequence ID" value="KAG5668575.1"/>
    <property type="molecule type" value="Genomic_DNA"/>
</dbReference>
<keyword evidence="3" id="KW-1185">Reference proteome</keyword>
<name>A0A9J6BG50_POLVA</name>
<evidence type="ECO:0000313" key="3">
    <source>
        <dbReference type="Proteomes" id="UP001107558"/>
    </source>
</evidence>
<dbReference type="Proteomes" id="UP001107558">
    <property type="component" value="Chromosome 4"/>
</dbReference>
<comment type="caution">
    <text evidence="2">The sequence shown here is derived from an EMBL/GenBank/DDBJ whole genome shotgun (WGS) entry which is preliminary data.</text>
</comment>
<sequence length="165" mass="19276">MCLKFLIVSALIFSSTRSENFEMNFEKCESKNNFIFVNKCEFKSNIVNMELNLTKTMVSFSLYRVEGLKERMIFKPFSLDYCEFLTKTEGKQSILMKIVNIAAKDLKSFRCPHLGVLKFSKIVVDRKLLLMFPKGKYYFVTVADAFTKNNEYDQVVTKCLMQNLD</sequence>
<organism evidence="2 3">
    <name type="scientific">Polypedilum vanderplanki</name>
    <name type="common">Sleeping chironomid midge</name>
    <dbReference type="NCBI Taxonomy" id="319348"/>
    <lineage>
        <taxon>Eukaryota</taxon>
        <taxon>Metazoa</taxon>
        <taxon>Ecdysozoa</taxon>
        <taxon>Arthropoda</taxon>
        <taxon>Hexapoda</taxon>
        <taxon>Insecta</taxon>
        <taxon>Pterygota</taxon>
        <taxon>Neoptera</taxon>
        <taxon>Endopterygota</taxon>
        <taxon>Diptera</taxon>
        <taxon>Nematocera</taxon>
        <taxon>Chironomoidea</taxon>
        <taxon>Chironomidae</taxon>
        <taxon>Chironominae</taxon>
        <taxon>Polypedilum</taxon>
        <taxon>Polypedilum</taxon>
    </lineage>
</organism>